<accession>A0A4Y7SJ79</accession>
<comment type="caution">
    <text evidence="1">The sequence shown here is derived from an EMBL/GenBank/DDBJ whole genome shotgun (WGS) entry which is preliminary data.</text>
</comment>
<keyword evidence="2" id="KW-1185">Reference proteome</keyword>
<evidence type="ECO:0000313" key="2">
    <source>
        <dbReference type="Proteomes" id="UP000298030"/>
    </source>
</evidence>
<gene>
    <name evidence="1" type="ORF">FA13DRAFT_97341</name>
</gene>
<dbReference type="EMBL" id="QPFP01000105">
    <property type="protein sequence ID" value="TEB21654.1"/>
    <property type="molecule type" value="Genomic_DNA"/>
</dbReference>
<organism evidence="1 2">
    <name type="scientific">Coprinellus micaceus</name>
    <name type="common">Glistening ink-cap mushroom</name>
    <name type="synonym">Coprinus micaceus</name>
    <dbReference type="NCBI Taxonomy" id="71717"/>
    <lineage>
        <taxon>Eukaryota</taxon>
        <taxon>Fungi</taxon>
        <taxon>Dikarya</taxon>
        <taxon>Basidiomycota</taxon>
        <taxon>Agaricomycotina</taxon>
        <taxon>Agaricomycetes</taxon>
        <taxon>Agaricomycetidae</taxon>
        <taxon>Agaricales</taxon>
        <taxon>Agaricineae</taxon>
        <taxon>Psathyrellaceae</taxon>
        <taxon>Coprinellus</taxon>
    </lineage>
</organism>
<protein>
    <recommendedName>
        <fullName evidence="3">F-box domain-containing protein</fullName>
    </recommendedName>
</protein>
<reference evidence="1 2" key="1">
    <citation type="journal article" date="2019" name="Nat. Ecol. Evol.">
        <title>Megaphylogeny resolves global patterns of mushroom evolution.</title>
        <authorList>
            <person name="Varga T."/>
            <person name="Krizsan K."/>
            <person name="Foldi C."/>
            <person name="Dima B."/>
            <person name="Sanchez-Garcia M."/>
            <person name="Sanchez-Ramirez S."/>
            <person name="Szollosi G.J."/>
            <person name="Szarkandi J.G."/>
            <person name="Papp V."/>
            <person name="Albert L."/>
            <person name="Andreopoulos W."/>
            <person name="Angelini C."/>
            <person name="Antonin V."/>
            <person name="Barry K.W."/>
            <person name="Bougher N.L."/>
            <person name="Buchanan P."/>
            <person name="Buyck B."/>
            <person name="Bense V."/>
            <person name="Catcheside P."/>
            <person name="Chovatia M."/>
            <person name="Cooper J."/>
            <person name="Damon W."/>
            <person name="Desjardin D."/>
            <person name="Finy P."/>
            <person name="Geml J."/>
            <person name="Haridas S."/>
            <person name="Hughes K."/>
            <person name="Justo A."/>
            <person name="Karasinski D."/>
            <person name="Kautmanova I."/>
            <person name="Kiss B."/>
            <person name="Kocsube S."/>
            <person name="Kotiranta H."/>
            <person name="LaButti K.M."/>
            <person name="Lechner B.E."/>
            <person name="Liimatainen K."/>
            <person name="Lipzen A."/>
            <person name="Lukacs Z."/>
            <person name="Mihaltcheva S."/>
            <person name="Morgado L.N."/>
            <person name="Niskanen T."/>
            <person name="Noordeloos M.E."/>
            <person name="Ohm R.A."/>
            <person name="Ortiz-Santana B."/>
            <person name="Ovrebo C."/>
            <person name="Racz N."/>
            <person name="Riley R."/>
            <person name="Savchenko A."/>
            <person name="Shiryaev A."/>
            <person name="Soop K."/>
            <person name="Spirin V."/>
            <person name="Szebenyi C."/>
            <person name="Tomsovsky M."/>
            <person name="Tulloss R.E."/>
            <person name="Uehling J."/>
            <person name="Grigoriev I.V."/>
            <person name="Vagvolgyi C."/>
            <person name="Papp T."/>
            <person name="Martin F.M."/>
            <person name="Miettinen O."/>
            <person name="Hibbett D.S."/>
            <person name="Nagy L.G."/>
        </authorList>
    </citation>
    <scope>NUCLEOTIDE SEQUENCE [LARGE SCALE GENOMIC DNA]</scope>
    <source>
        <strain evidence="1 2">FP101781</strain>
    </source>
</reference>
<dbReference type="OrthoDB" id="3022813at2759"/>
<sequence length="495" mass="55921">MFFFQPSSPDLSPERYATTTLPLEITDLIIDELCTGSREQYLQALIPCCTAARAFVDPCQKHIFRSVTLSSPAQNKPWSRREVVERIEKLFIKTLHFVDIINRRPHLRSNVQELTYAVDSELYEHELDLLPEVGEAICQLTKLTSLTLRAHGPRPVPFAPSEELIICILSMLKHLPIKSFTLSAVKDFHLNLLTAPTALEELTLANSTLDWESAMRQRRHSIMPSVEPGELWLKKLTCNAKSLEEGLNVYLSYAKSEHVGARGAFSHLEQLKVDISPVPPHYTEDPFRHISKSMERLRELDLTFDCGNTRDWFHKPSPLEDLHPSSFESLTHLTFNAMVSLPMDDYWINDSDPGENTFLDEPYMGLCKPPFTSLHELRYLHINLVIQGDLSLVNQQSFGPQWGQLPDALSTPGTFRRLSEVTLAINVRAPVKMTGITTEATLARRAEAVRRSILSHVYPAQFESLIALDREGVLRFGFEVRATVGPVIGTAVVGN</sequence>
<name>A0A4Y7SJ79_COPMI</name>
<dbReference type="Proteomes" id="UP000298030">
    <property type="component" value="Unassembled WGS sequence"/>
</dbReference>
<evidence type="ECO:0008006" key="3">
    <source>
        <dbReference type="Google" id="ProtNLM"/>
    </source>
</evidence>
<proteinExistence type="predicted"/>
<evidence type="ECO:0000313" key="1">
    <source>
        <dbReference type="EMBL" id="TEB21654.1"/>
    </source>
</evidence>
<dbReference type="AlphaFoldDB" id="A0A4Y7SJ79"/>